<name>G2XX05_BOTF4</name>
<sequence>MVDETLEMQIETEYDLVIVGAEEYVDVHIYIKEGLRDRVIFGFKVGGVEKTDGIWSVWSEVHENGNWNEYRRIIKAKKLAIATTPRDLLELARDC</sequence>
<evidence type="ECO:0000313" key="2">
    <source>
        <dbReference type="Proteomes" id="UP000008177"/>
    </source>
</evidence>
<proteinExistence type="predicted"/>
<dbReference type="Proteomes" id="UP000008177">
    <property type="component" value="Unplaced contigs"/>
</dbReference>
<organism evidence="1 2">
    <name type="scientific">Botryotinia fuckeliana (strain T4)</name>
    <name type="common">Noble rot fungus</name>
    <name type="synonym">Botrytis cinerea</name>
    <dbReference type="NCBI Taxonomy" id="999810"/>
    <lineage>
        <taxon>Eukaryota</taxon>
        <taxon>Fungi</taxon>
        <taxon>Dikarya</taxon>
        <taxon>Ascomycota</taxon>
        <taxon>Pezizomycotina</taxon>
        <taxon>Leotiomycetes</taxon>
        <taxon>Helotiales</taxon>
        <taxon>Sclerotiniaceae</taxon>
        <taxon>Botrytis</taxon>
    </lineage>
</organism>
<dbReference type="HOGENOM" id="CLU_2372521_0_0_1"/>
<reference evidence="2" key="1">
    <citation type="journal article" date="2011" name="PLoS Genet.">
        <title>Genomic analysis of the necrotrophic fungal pathogens Sclerotinia sclerotiorum and Botrytis cinerea.</title>
        <authorList>
            <person name="Amselem J."/>
            <person name="Cuomo C.A."/>
            <person name="van Kan J.A."/>
            <person name="Viaud M."/>
            <person name="Benito E.P."/>
            <person name="Couloux A."/>
            <person name="Coutinho P.M."/>
            <person name="de Vries R.P."/>
            <person name="Dyer P.S."/>
            <person name="Fillinger S."/>
            <person name="Fournier E."/>
            <person name="Gout L."/>
            <person name="Hahn M."/>
            <person name="Kohn L."/>
            <person name="Lapalu N."/>
            <person name="Plummer K.M."/>
            <person name="Pradier J.M."/>
            <person name="Quevillon E."/>
            <person name="Sharon A."/>
            <person name="Simon A."/>
            <person name="ten Have A."/>
            <person name="Tudzynski B."/>
            <person name="Tudzynski P."/>
            <person name="Wincker P."/>
            <person name="Andrew M."/>
            <person name="Anthouard V."/>
            <person name="Beever R.E."/>
            <person name="Beffa R."/>
            <person name="Benoit I."/>
            <person name="Bouzid O."/>
            <person name="Brault B."/>
            <person name="Chen Z."/>
            <person name="Choquer M."/>
            <person name="Collemare J."/>
            <person name="Cotton P."/>
            <person name="Danchin E.G."/>
            <person name="Da Silva C."/>
            <person name="Gautier A."/>
            <person name="Giraud C."/>
            <person name="Giraud T."/>
            <person name="Gonzalez C."/>
            <person name="Grossetete S."/>
            <person name="Guldener U."/>
            <person name="Henrissat B."/>
            <person name="Howlett B.J."/>
            <person name="Kodira C."/>
            <person name="Kretschmer M."/>
            <person name="Lappartient A."/>
            <person name="Leroch M."/>
            <person name="Levis C."/>
            <person name="Mauceli E."/>
            <person name="Neuveglise C."/>
            <person name="Oeser B."/>
            <person name="Pearson M."/>
            <person name="Poulain J."/>
            <person name="Poussereau N."/>
            <person name="Quesneville H."/>
            <person name="Rascle C."/>
            <person name="Schumacher J."/>
            <person name="Segurens B."/>
            <person name="Sexton A."/>
            <person name="Silva E."/>
            <person name="Sirven C."/>
            <person name="Soanes D.M."/>
            <person name="Talbot N.J."/>
            <person name="Templeton M."/>
            <person name="Yandava C."/>
            <person name="Yarden O."/>
            <person name="Zeng Q."/>
            <person name="Rollins J.A."/>
            <person name="Lebrun M.H."/>
            <person name="Dickman M."/>
        </authorList>
    </citation>
    <scope>NUCLEOTIDE SEQUENCE [LARGE SCALE GENOMIC DNA]</scope>
    <source>
        <strain evidence="2">T4</strain>
    </source>
</reference>
<protein>
    <submittedName>
        <fullName evidence="1">Uncharacterized protein</fullName>
    </submittedName>
</protein>
<dbReference type="InParanoid" id="G2XX05"/>
<accession>G2XX05</accession>
<evidence type="ECO:0000313" key="1">
    <source>
        <dbReference type="EMBL" id="CCD44992.1"/>
    </source>
</evidence>
<gene>
    <name evidence="1" type="ORF">BofuT4_uP051010.1</name>
</gene>
<dbReference type="AlphaFoldDB" id="G2XX05"/>
<dbReference type="EMBL" id="FQ790274">
    <property type="protein sequence ID" value="CCD44992.1"/>
    <property type="molecule type" value="Genomic_DNA"/>
</dbReference>